<feature type="region of interest" description="Disordered" evidence="1">
    <location>
        <begin position="218"/>
        <end position="237"/>
    </location>
</feature>
<reference evidence="2 3" key="1">
    <citation type="submission" date="2019-05" db="EMBL/GenBank/DDBJ databases">
        <title>Another draft genome of Portunus trituberculatus and its Hox gene families provides insights of decapod evolution.</title>
        <authorList>
            <person name="Jeong J.-H."/>
            <person name="Song I."/>
            <person name="Kim S."/>
            <person name="Choi T."/>
            <person name="Kim D."/>
            <person name="Ryu S."/>
            <person name="Kim W."/>
        </authorList>
    </citation>
    <scope>NUCLEOTIDE SEQUENCE [LARGE SCALE GENOMIC DNA]</scope>
    <source>
        <tissue evidence="2">Muscle</tissue>
    </source>
</reference>
<evidence type="ECO:0000256" key="1">
    <source>
        <dbReference type="SAM" id="MobiDB-lite"/>
    </source>
</evidence>
<comment type="caution">
    <text evidence="2">The sequence shown here is derived from an EMBL/GenBank/DDBJ whole genome shotgun (WGS) entry which is preliminary data.</text>
</comment>
<organism evidence="2 3">
    <name type="scientific">Portunus trituberculatus</name>
    <name type="common">Swimming crab</name>
    <name type="synonym">Neptunus trituberculatus</name>
    <dbReference type="NCBI Taxonomy" id="210409"/>
    <lineage>
        <taxon>Eukaryota</taxon>
        <taxon>Metazoa</taxon>
        <taxon>Ecdysozoa</taxon>
        <taxon>Arthropoda</taxon>
        <taxon>Crustacea</taxon>
        <taxon>Multicrustacea</taxon>
        <taxon>Malacostraca</taxon>
        <taxon>Eumalacostraca</taxon>
        <taxon>Eucarida</taxon>
        <taxon>Decapoda</taxon>
        <taxon>Pleocyemata</taxon>
        <taxon>Brachyura</taxon>
        <taxon>Eubrachyura</taxon>
        <taxon>Portunoidea</taxon>
        <taxon>Portunidae</taxon>
        <taxon>Portuninae</taxon>
        <taxon>Portunus</taxon>
    </lineage>
</organism>
<protein>
    <submittedName>
        <fullName evidence="2">Uncharacterized protein</fullName>
    </submittedName>
</protein>
<evidence type="ECO:0000313" key="2">
    <source>
        <dbReference type="EMBL" id="MPC83833.1"/>
    </source>
</evidence>
<feature type="compositionally biased region" description="Low complexity" evidence="1">
    <location>
        <begin position="419"/>
        <end position="428"/>
    </location>
</feature>
<name>A0A5B7IN13_PORTR</name>
<dbReference type="Proteomes" id="UP000324222">
    <property type="component" value="Unassembled WGS sequence"/>
</dbReference>
<feature type="compositionally biased region" description="Low complexity" evidence="1">
    <location>
        <begin position="378"/>
        <end position="408"/>
    </location>
</feature>
<feature type="region of interest" description="Disordered" evidence="1">
    <location>
        <begin position="243"/>
        <end position="262"/>
    </location>
</feature>
<feature type="region of interest" description="Disordered" evidence="1">
    <location>
        <begin position="322"/>
        <end position="440"/>
    </location>
</feature>
<dbReference type="EMBL" id="VSRR010063639">
    <property type="protein sequence ID" value="MPC83833.1"/>
    <property type="molecule type" value="Genomic_DNA"/>
</dbReference>
<dbReference type="OrthoDB" id="10663068at2759"/>
<dbReference type="AlphaFoldDB" id="A0A5B7IN13"/>
<gene>
    <name evidence="2" type="ORF">E2C01_078552</name>
</gene>
<accession>A0A5B7IN13</accession>
<feature type="compositionally biased region" description="Low complexity" evidence="1">
    <location>
        <begin position="243"/>
        <end position="254"/>
    </location>
</feature>
<feature type="region of interest" description="Disordered" evidence="1">
    <location>
        <begin position="273"/>
        <end position="293"/>
    </location>
</feature>
<sequence length="440" mass="47658">MAGNPENHSLIVRPPGLFGYAPRQWFAVCGKTTADKPSVNCNTAECPNACHTHCLRESTSFDCSEVGNLRVAQGVNAHVVYLRKEQHQPPQHDLTDQHDEDSDLVHLDKPELIKLNKALCKELRSKKAILNLFEPYTHHITENREYLVSVIHFLDTIVELRSSLEELDANSIACTARSERIDKEWQQYVTSNETARSWWTSGKPRVLQTPRVSTQINPLHLGSTSCPSGQTSQVQSQVNIAPPAAATNPASSPPGQTSHVPSQVNPTLLEVATSPAATTSATTTTTISTSTTTTVEPISTDVTTTSTVPSTSTDRLITSTANASTTQTAPLQPPVPDSPQTGITAAPPPNQPNQVLNNHHVARRQQQTHRERTSQTNAASPPRTQPPSRRSAPAARHPPTHPTGPRVRPGQRADPPPSAISAPATKAAWRQGQITVSRVS</sequence>
<keyword evidence="3" id="KW-1185">Reference proteome</keyword>
<proteinExistence type="predicted"/>
<evidence type="ECO:0000313" key="3">
    <source>
        <dbReference type="Proteomes" id="UP000324222"/>
    </source>
</evidence>